<keyword evidence="1" id="KW-0732">Signal</keyword>
<accession>A0A5Q0H175</accession>
<evidence type="ECO:0000313" key="3">
    <source>
        <dbReference type="Proteomes" id="UP000325787"/>
    </source>
</evidence>
<protein>
    <recommendedName>
        <fullName evidence="4">Secreted protein</fullName>
    </recommendedName>
</protein>
<sequence length="87" mass="9550">MRRKTNHQRRLVVFCFLLVLVPLTTQRAQGGPPCRTTGAELLAALFLPLAVPRSAWRLARLAELVPGHVAERSEPDRGGEPCPTGKP</sequence>
<dbReference type="EMBL" id="CP034550">
    <property type="protein sequence ID" value="QFZ19655.1"/>
    <property type="molecule type" value="Genomic_DNA"/>
</dbReference>
<evidence type="ECO:0000256" key="1">
    <source>
        <dbReference type="SAM" id="SignalP"/>
    </source>
</evidence>
<reference evidence="3" key="1">
    <citation type="journal article" date="2021" name="Curr. Microbiol.">
        <title>Complete genome of nocamycin-producing strain Saccharothrix syringae NRRL B-16468 reveals the biosynthetic potential for secondary metabolites.</title>
        <authorList>
            <person name="Mo X."/>
            <person name="Yang S."/>
        </authorList>
    </citation>
    <scope>NUCLEOTIDE SEQUENCE [LARGE SCALE GENOMIC DNA]</scope>
    <source>
        <strain evidence="3">ATCC 51364 / DSM 43886 / JCM 6844 / KCTC 9398 / NBRC 14523 / NRRL B-16468 / INA 2240</strain>
    </source>
</reference>
<proteinExistence type="predicted"/>
<dbReference type="RefSeq" id="WP_033429651.1">
    <property type="nucleotide sequence ID" value="NZ_CP034550.1"/>
</dbReference>
<dbReference type="KEGG" id="ssyi:EKG83_21445"/>
<dbReference type="AlphaFoldDB" id="A0A5Q0H175"/>
<keyword evidence="3" id="KW-1185">Reference proteome</keyword>
<evidence type="ECO:0000313" key="2">
    <source>
        <dbReference type="EMBL" id="QFZ19655.1"/>
    </source>
</evidence>
<name>A0A5Q0H175_SACSY</name>
<dbReference type="Proteomes" id="UP000325787">
    <property type="component" value="Chromosome"/>
</dbReference>
<feature type="signal peptide" evidence="1">
    <location>
        <begin position="1"/>
        <end position="30"/>
    </location>
</feature>
<gene>
    <name evidence="2" type="ORF">EKG83_21445</name>
</gene>
<organism evidence="2 3">
    <name type="scientific">Saccharothrix syringae</name>
    <name type="common">Nocardiopsis syringae</name>
    <dbReference type="NCBI Taxonomy" id="103733"/>
    <lineage>
        <taxon>Bacteria</taxon>
        <taxon>Bacillati</taxon>
        <taxon>Actinomycetota</taxon>
        <taxon>Actinomycetes</taxon>
        <taxon>Pseudonocardiales</taxon>
        <taxon>Pseudonocardiaceae</taxon>
        <taxon>Saccharothrix</taxon>
    </lineage>
</organism>
<feature type="chain" id="PRO_5039291373" description="Secreted protein" evidence="1">
    <location>
        <begin position="31"/>
        <end position="87"/>
    </location>
</feature>
<evidence type="ECO:0008006" key="4">
    <source>
        <dbReference type="Google" id="ProtNLM"/>
    </source>
</evidence>